<sequence length="82" mass="8465">MNHIKSFLTAVSFSIAGAAAHANAAIEQSSCGSATCFQLTPVSGKDTHARLATDGASRTAQEQPVHDQTAGSTPEINTRAPR</sequence>
<dbReference type="AlphaFoldDB" id="A0A7X2RUH0"/>
<dbReference type="Proteomes" id="UP000431485">
    <property type="component" value="Unassembled WGS sequence"/>
</dbReference>
<keyword evidence="4" id="KW-1185">Reference proteome</keyword>
<comment type="caution">
    <text evidence="3">The sequence shown here is derived from an EMBL/GenBank/DDBJ whole genome shotgun (WGS) entry which is preliminary data.</text>
</comment>
<feature type="chain" id="PRO_5031280754" evidence="2">
    <location>
        <begin position="25"/>
        <end position="82"/>
    </location>
</feature>
<feature type="signal peptide" evidence="2">
    <location>
        <begin position="1"/>
        <end position="24"/>
    </location>
</feature>
<dbReference type="RefSeq" id="WP_154744419.1">
    <property type="nucleotide sequence ID" value="NZ_JBHSTG010000009.1"/>
</dbReference>
<dbReference type="OrthoDB" id="7022045at2"/>
<feature type="region of interest" description="Disordered" evidence="1">
    <location>
        <begin position="53"/>
        <end position="82"/>
    </location>
</feature>
<dbReference type="EMBL" id="WLYI01000022">
    <property type="protein sequence ID" value="MTD20781.1"/>
    <property type="molecule type" value="Genomic_DNA"/>
</dbReference>
<evidence type="ECO:0000313" key="4">
    <source>
        <dbReference type="Proteomes" id="UP000431485"/>
    </source>
</evidence>
<proteinExistence type="predicted"/>
<evidence type="ECO:0000256" key="2">
    <source>
        <dbReference type="SAM" id="SignalP"/>
    </source>
</evidence>
<protein>
    <submittedName>
        <fullName evidence="3">Uncharacterized protein</fullName>
    </submittedName>
</protein>
<evidence type="ECO:0000256" key="1">
    <source>
        <dbReference type="SAM" id="MobiDB-lite"/>
    </source>
</evidence>
<evidence type="ECO:0000313" key="3">
    <source>
        <dbReference type="EMBL" id="MTD20781.1"/>
    </source>
</evidence>
<keyword evidence="2" id="KW-0732">Signal</keyword>
<name>A0A7X2RUH0_9PSED</name>
<organism evidence="3 4">
    <name type="scientific">Pseudomonas karstica</name>
    <dbReference type="NCBI Taxonomy" id="1055468"/>
    <lineage>
        <taxon>Bacteria</taxon>
        <taxon>Pseudomonadati</taxon>
        <taxon>Pseudomonadota</taxon>
        <taxon>Gammaproteobacteria</taxon>
        <taxon>Pseudomonadales</taxon>
        <taxon>Pseudomonadaceae</taxon>
        <taxon>Pseudomonas</taxon>
    </lineage>
</organism>
<reference evidence="3 4" key="1">
    <citation type="submission" date="2019-11" db="EMBL/GenBank/DDBJ databases">
        <title>Pseudmonas karstica sp. nov. and Pseudomonas spelaei sp. nov. from caves.</title>
        <authorList>
            <person name="Zeman M."/>
        </authorList>
    </citation>
    <scope>NUCLEOTIDE SEQUENCE [LARGE SCALE GENOMIC DNA]</scope>
    <source>
        <strain evidence="3 4">CCM 7891</strain>
    </source>
</reference>
<accession>A0A7X2RUH0</accession>
<gene>
    <name evidence="3" type="ORF">GIR22_16765</name>
</gene>